<reference evidence="1 2" key="1">
    <citation type="journal article" date="2015" name="Genome Biol. Evol.">
        <title>Phylogenomic analyses indicate that early fungi evolved digesting cell walls of algal ancestors of land plants.</title>
        <authorList>
            <person name="Chang Y."/>
            <person name="Wang S."/>
            <person name="Sekimoto S."/>
            <person name="Aerts A.L."/>
            <person name="Choi C."/>
            <person name="Clum A."/>
            <person name="LaButti K.M."/>
            <person name="Lindquist E.A."/>
            <person name="Yee Ngan C."/>
            <person name="Ohm R.A."/>
            <person name="Salamov A.A."/>
            <person name="Grigoriev I.V."/>
            <person name="Spatafora J.W."/>
            <person name="Berbee M.L."/>
        </authorList>
    </citation>
    <scope>NUCLEOTIDE SEQUENCE [LARGE SCALE GENOMIC DNA]</scope>
    <source>
        <strain evidence="1 2">JEL478</strain>
    </source>
</reference>
<accession>A0A139AQD0</accession>
<proteinExistence type="predicted"/>
<gene>
    <name evidence="1" type="ORF">M427DRAFT_132389</name>
</gene>
<organism evidence="1 2">
    <name type="scientific">Gonapodya prolifera (strain JEL478)</name>
    <name type="common">Monoblepharis prolifera</name>
    <dbReference type="NCBI Taxonomy" id="1344416"/>
    <lineage>
        <taxon>Eukaryota</taxon>
        <taxon>Fungi</taxon>
        <taxon>Fungi incertae sedis</taxon>
        <taxon>Chytridiomycota</taxon>
        <taxon>Chytridiomycota incertae sedis</taxon>
        <taxon>Monoblepharidomycetes</taxon>
        <taxon>Monoblepharidales</taxon>
        <taxon>Gonapodyaceae</taxon>
        <taxon>Gonapodya</taxon>
    </lineage>
</organism>
<dbReference type="AlphaFoldDB" id="A0A139AQD0"/>
<protein>
    <submittedName>
        <fullName evidence="1">Uncharacterized protein</fullName>
    </submittedName>
</protein>
<keyword evidence="2" id="KW-1185">Reference proteome</keyword>
<dbReference type="Proteomes" id="UP000070544">
    <property type="component" value="Unassembled WGS sequence"/>
</dbReference>
<sequence>MELNAPRLNIAVKVKLATCHYTLASGQKGSWVVPKKHNIHLGNPPLTNLVEKDWNPSLKDFKMPLYVVQRRAALSLFRNILDALKRNGADGTPFLVKQHKLGTNMYLDLGRWSAVPEYRELSEDAALETIAPGGWRKRAGELKHDLVEFEAEVTPTFRHGPFSLFHQNCNGHCILEHLKTKGLKFQTIGDFYVVECTCIPGEGLANDVKVCTFTRSREDRNTMEYKDALARGEVLQVVWHDGTKVKLG</sequence>
<dbReference type="EMBL" id="KQ965740">
    <property type="protein sequence ID" value="KXS18864.1"/>
    <property type="molecule type" value="Genomic_DNA"/>
</dbReference>
<evidence type="ECO:0000313" key="1">
    <source>
        <dbReference type="EMBL" id="KXS18864.1"/>
    </source>
</evidence>
<name>A0A139AQD0_GONPJ</name>
<evidence type="ECO:0000313" key="2">
    <source>
        <dbReference type="Proteomes" id="UP000070544"/>
    </source>
</evidence>